<dbReference type="GeneID" id="105295828"/>
<dbReference type="Pfam" id="PF00856">
    <property type="entry name" value="SET"/>
    <property type="match status" value="1"/>
</dbReference>
<dbReference type="InterPro" id="IPR001214">
    <property type="entry name" value="SET_dom"/>
</dbReference>
<dbReference type="Proteomes" id="UP000515202">
    <property type="component" value="Unplaced"/>
</dbReference>
<evidence type="ECO:0000259" key="1">
    <source>
        <dbReference type="PROSITE" id="PS50280"/>
    </source>
</evidence>
<sequence length="542" mass="61229">MKKGRGRTSRIRRRKLSKSFESRGVNESYKPEFIQLRKWLKDRKFEDTNLIPASFPGTGRGLMSKTSLREGQVIISLPESCLLTTDTVIRSYLGAYVAKWRPPLSPLLALCTFLVAEKHAGDRSPWKPYLEILPKAYTCPVCLEPEVVNLLPQPLKAKAREQRIRVQEFFTSSRDFFSSLQPLFSEAVEGIFSYSALLWAWCTVNTRAVYVKRGQRQCFSAEPDTCALAPYLDLLNHSPGVQVKAAFNEETRCYEIRTGSSCRRHEEVFICYGPHDNQRLLLEYGFVAARNPHACVYVSQDILVKYLPSTDKQMNKKISILKDHDFIENLTFGWDGPSWRLLTTLKLLCLEAEELACWQDPDEALTFPPELQEPRNLQTTVYPMGAALLVAAAVGSILLKPVQGDCRPTAPATRGACQKRRLSGAAPGWPNRNPPRDEVCVHVEVGQAVPQNASMWHFWGLRSCWGPARHPVRATHGRVHRCWQVKEAWLMGQPANSLPCPGAQTGLSSVGSKYFRCSIFAADVFAITNWARGNFAIKKKRR</sequence>
<proteinExistence type="predicted"/>
<dbReference type="AlphaFoldDB" id="A0A6P3QIY3"/>
<dbReference type="InterPro" id="IPR015353">
    <property type="entry name" value="Rubisco_LSMT_subst-bd"/>
</dbReference>
<organism evidence="2 3">
    <name type="scientific">Pteropus vampyrus</name>
    <name type="common">Large flying fox</name>
    <dbReference type="NCBI Taxonomy" id="132908"/>
    <lineage>
        <taxon>Eukaryota</taxon>
        <taxon>Metazoa</taxon>
        <taxon>Chordata</taxon>
        <taxon>Craniata</taxon>
        <taxon>Vertebrata</taxon>
        <taxon>Euteleostomi</taxon>
        <taxon>Mammalia</taxon>
        <taxon>Eutheria</taxon>
        <taxon>Laurasiatheria</taxon>
        <taxon>Chiroptera</taxon>
        <taxon>Yinpterochiroptera</taxon>
        <taxon>Pteropodoidea</taxon>
        <taxon>Pteropodidae</taxon>
        <taxon>Pteropodinae</taxon>
        <taxon>Pteropus</taxon>
    </lineage>
</organism>
<evidence type="ECO:0000313" key="2">
    <source>
        <dbReference type="Proteomes" id="UP000515202"/>
    </source>
</evidence>
<dbReference type="Pfam" id="PF09273">
    <property type="entry name" value="Rubis-subs-bind"/>
    <property type="match status" value="1"/>
</dbReference>
<dbReference type="CTD" id="54093"/>
<dbReference type="InterPro" id="IPR050600">
    <property type="entry name" value="SETD3_SETD6_MTase"/>
</dbReference>
<dbReference type="Gene3D" id="3.90.1410.10">
    <property type="entry name" value="set domain protein methyltransferase, domain 1"/>
    <property type="match status" value="1"/>
</dbReference>
<gene>
    <name evidence="3" type="primary">SETD4</name>
</gene>
<reference evidence="3" key="1">
    <citation type="submission" date="2025-08" db="UniProtKB">
        <authorList>
            <consortium name="RefSeq"/>
        </authorList>
    </citation>
    <scope>IDENTIFICATION</scope>
    <source>
        <tissue evidence="3">Kidney</tissue>
    </source>
</reference>
<dbReference type="KEGG" id="pvp:105295828"/>
<dbReference type="FunFam" id="3.90.1410.10:FF:000002">
    <property type="entry name" value="SET domain-containing protein 4 isoform X1"/>
    <property type="match status" value="1"/>
</dbReference>
<evidence type="ECO:0000313" key="3">
    <source>
        <dbReference type="RefSeq" id="XP_011363949.2"/>
    </source>
</evidence>
<dbReference type="GO" id="GO:0016279">
    <property type="term" value="F:protein-lysine N-methyltransferase activity"/>
    <property type="evidence" value="ECO:0007669"/>
    <property type="project" value="InterPro"/>
</dbReference>
<dbReference type="PANTHER" id="PTHR13271:SF151">
    <property type="entry name" value="SET DOMAIN-CONTAINING PROTEIN 4"/>
    <property type="match status" value="1"/>
</dbReference>
<dbReference type="InterPro" id="IPR046341">
    <property type="entry name" value="SET_dom_sf"/>
</dbReference>
<accession>A0A6P3QIY3</accession>
<name>A0A6P3QIY3_PTEVA</name>
<dbReference type="SUPFAM" id="SSF82199">
    <property type="entry name" value="SET domain"/>
    <property type="match status" value="1"/>
</dbReference>
<dbReference type="PROSITE" id="PS50280">
    <property type="entry name" value="SET"/>
    <property type="match status" value="1"/>
</dbReference>
<dbReference type="PANTHER" id="PTHR13271">
    <property type="entry name" value="UNCHARACTERIZED PUTATIVE METHYLTRANSFERASE"/>
    <property type="match status" value="1"/>
</dbReference>
<feature type="domain" description="SET" evidence="1">
    <location>
        <begin position="48"/>
        <end position="273"/>
    </location>
</feature>
<dbReference type="OrthoDB" id="341421at2759"/>
<dbReference type="RefSeq" id="XP_011363949.2">
    <property type="nucleotide sequence ID" value="XM_011365647.2"/>
</dbReference>
<protein>
    <submittedName>
        <fullName evidence="3">SET domain-containing protein 4 isoform X1</fullName>
    </submittedName>
</protein>
<dbReference type="InterPro" id="IPR044429">
    <property type="entry name" value="SETD4_SET"/>
</dbReference>
<keyword evidence="2" id="KW-1185">Reference proteome</keyword>
<dbReference type="CDD" id="cd19177">
    <property type="entry name" value="SET_SETD4"/>
    <property type="match status" value="1"/>
</dbReference>